<dbReference type="RefSeq" id="XP_018192513.1">
    <property type="nucleotide sequence ID" value="XM_018334677.1"/>
</dbReference>
<dbReference type="GO" id="GO:0043531">
    <property type="term" value="F:ADP binding"/>
    <property type="evidence" value="ECO:0007669"/>
    <property type="project" value="InterPro"/>
</dbReference>
<sequence length="1150" mass="130447">MPNETPAVRDGSKESPLDSDGLCLLSLDGGGVRGLSTLYILKELMDGLNHERKKANPNSLRMKPCDIFDLIGGTSTGGLLAIMLGRLEMDVDQCISAYTELMEKVFSKSSGGLRVGLKGNIKARCDSETLHEAVKTVVISCGMDPDDRLCDGRPPGCRVFVCATEKSSQETIHLRSYSLSREFAEATPTIGEAALATSAATSFFEPVSISGRRFVDGGLSANNPAEEVEREASDIWCADTAELMSLVKCFVSVGTGDPGMKGVNDNIKGITKTLLEMATETEKTADRIAARWRKYHEDGRYFRFNVQQGLQGVDMAEFREREKIAGATCRYLKQTELQSRMRKCVRNLQGKQNKTRLDFDATMNKHCELISQLRLRPRNHKPCRYIPFECNDGFVGRNAELAEIESKLFIEGGCSKMAVYGLGGIGKTQIVLELAYRTMEKRPDCSIFWLPAISVDAMKKAYLDIGRQLQLPGLDEKDADIVALLQQHLSQDSSGQWLLIIDNADDVDMWFASGADTARSTPLIKCLPRSSRGSILFTTRTLKAAIKYAPTNTVKIHQMNEDDAKQFLHSEILNKTILQFEEAQAALLHHLAFLPLAIRQATAYINENDTSLSEYLELLEGTEEEILEVLSEDFEDEGRYSETKNPVAVTWLISFEQIRKRDPLAAEYLSFMSCIEPKAIPKTLLPSHLLSKIKVQRALGTLLAYSFVAKRPADELLDLHSLVRLATRNWLKQRGSLGSHMIKAMRHLANVFPSCDECNRAIWRAYLPHAMCILAAKCFSSNDSYQPQLLLSVGRCLLEDGRYNEAERVLQESTDMYSKRLGEEHPSTLISMSALAYIYSRQKKLELAQEIQEQLIDKSSKIFGESHQEALRCKNNLALTYQSQGRLEDAEELLEQVLDKRRKRFGEDHPATLESMFRLASCYWHQRRLKSAQELFERVLDKRRRVLGENHPDTLTSMDNLARTYCRQRHFKDAEELYKQILDKRRKVLGEDHPDTLISMGNLASTYRNQERPKDAEELFEQVLDKRRKALGEDHPNTLTNMRILARSYRNQGRLNDAEELYKHVFDKCRKLLDEDHPLTLTNMQDLAVIYGCRGRDKEALDLMCKCAQASQRTLGADHRDTRRRFRMIDTWQHPGIKRHLLFGRYKVKG</sequence>
<feature type="active site" description="Nucleophile" evidence="2">
    <location>
        <position position="75"/>
    </location>
</feature>
<evidence type="ECO:0000256" key="1">
    <source>
        <dbReference type="ARBA" id="ARBA00023098"/>
    </source>
</evidence>
<keyword evidence="5" id="KW-1185">Reference proteome</keyword>
<dbReference type="OrthoDB" id="1658288at2759"/>
<dbReference type="GeneID" id="28899814"/>
<dbReference type="Gene3D" id="1.25.40.10">
    <property type="entry name" value="Tetratricopeptide repeat domain"/>
    <property type="match status" value="2"/>
</dbReference>
<dbReference type="Proteomes" id="UP000076632">
    <property type="component" value="Unassembled WGS sequence"/>
</dbReference>
<dbReference type="InterPro" id="IPR053137">
    <property type="entry name" value="NLR-like"/>
</dbReference>
<dbReference type="OMA" id="CAIFWIP"/>
<proteinExistence type="predicted"/>
<dbReference type="PANTHER" id="PTHR46082">
    <property type="entry name" value="ATP/GTP-BINDING PROTEIN-RELATED"/>
    <property type="match status" value="1"/>
</dbReference>
<feature type="active site" description="Proton acceptor" evidence="2">
    <location>
        <position position="216"/>
    </location>
</feature>
<dbReference type="InterPro" id="IPR027417">
    <property type="entry name" value="P-loop_NTPase"/>
</dbReference>
<keyword evidence="2" id="KW-0378">Hydrolase</keyword>
<dbReference type="InterPro" id="IPR002641">
    <property type="entry name" value="PNPLA_dom"/>
</dbReference>
<dbReference type="Pfam" id="PF13374">
    <property type="entry name" value="TPR_10"/>
    <property type="match status" value="2"/>
</dbReference>
<keyword evidence="2" id="KW-0442">Lipid degradation</keyword>
<dbReference type="SUPFAM" id="SSF48452">
    <property type="entry name" value="TPR-like"/>
    <property type="match status" value="3"/>
</dbReference>
<dbReference type="GO" id="GO:0046486">
    <property type="term" value="P:glycerolipid metabolic process"/>
    <property type="evidence" value="ECO:0007669"/>
    <property type="project" value="UniProtKB-ARBA"/>
</dbReference>
<dbReference type="Pfam" id="PF13424">
    <property type="entry name" value="TPR_12"/>
    <property type="match status" value="3"/>
</dbReference>
<protein>
    <submittedName>
        <fullName evidence="4">FabD/lysophospholipase-like protein</fullName>
    </submittedName>
</protein>
<feature type="short sequence motif" description="DGA/G" evidence="2">
    <location>
        <begin position="216"/>
        <end position="218"/>
    </location>
</feature>
<dbReference type="PROSITE" id="PS51635">
    <property type="entry name" value="PNPLA"/>
    <property type="match status" value="1"/>
</dbReference>
<evidence type="ECO:0000256" key="2">
    <source>
        <dbReference type="PROSITE-ProRule" id="PRU01161"/>
    </source>
</evidence>
<dbReference type="Pfam" id="PF00931">
    <property type="entry name" value="NB-ARC"/>
    <property type="match status" value="1"/>
</dbReference>
<dbReference type="STRING" id="1328760.A0A165K3Z5"/>
<dbReference type="EMBL" id="KV407454">
    <property type="protein sequence ID" value="KZF26958.1"/>
    <property type="molecule type" value="Genomic_DNA"/>
</dbReference>
<dbReference type="CDD" id="cd07216">
    <property type="entry name" value="Pat17_PNPLA8_PNPLA9_like3"/>
    <property type="match status" value="1"/>
</dbReference>
<feature type="domain" description="PNPLA" evidence="3">
    <location>
        <begin position="25"/>
        <end position="229"/>
    </location>
</feature>
<evidence type="ECO:0000313" key="4">
    <source>
        <dbReference type="EMBL" id="KZF26958.1"/>
    </source>
</evidence>
<dbReference type="AlphaFoldDB" id="A0A165K3Z5"/>
<reference evidence="4 5" key="1">
    <citation type="journal article" date="2016" name="Fungal Biol.">
        <title>The genome of Xylona heveae provides a window into fungal endophytism.</title>
        <authorList>
            <person name="Gazis R."/>
            <person name="Kuo A."/>
            <person name="Riley R."/>
            <person name="LaButti K."/>
            <person name="Lipzen A."/>
            <person name="Lin J."/>
            <person name="Amirebrahimi M."/>
            <person name="Hesse C.N."/>
            <person name="Spatafora J.W."/>
            <person name="Henrissat B."/>
            <person name="Hainaut M."/>
            <person name="Grigoriev I.V."/>
            <person name="Hibbett D.S."/>
        </authorList>
    </citation>
    <scope>NUCLEOTIDE SEQUENCE [LARGE SCALE GENOMIC DNA]</scope>
    <source>
        <strain evidence="4 5">TC161</strain>
    </source>
</reference>
<dbReference type="NCBIfam" id="NF040586">
    <property type="entry name" value="FxSxx_TPR"/>
    <property type="match status" value="1"/>
</dbReference>
<evidence type="ECO:0000313" key="5">
    <source>
        <dbReference type="Proteomes" id="UP000076632"/>
    </source>
</evidence>
<dbReference type="Pfam" id="PF01734">
    <property type="entry name" value="Patatin"/>
    <property type="match status" value="1"/>
</dbReference>
<dbReference type="SUPFAM" id="SSF52151">
    <property type="entry name" value="FabD/lysophospholipase-like"/>
    <property type="match status" value="1"/>
</dbReference>
<dbReference type="GO" id="GO:0016787">
    <property type="term" value="F:hydrolase activity"/>
    <property type="evidence" value="ECO:0007669"/>
    <property type="project" value="UniProtKB-UniRule"/>
</dbReference>
<feature type="short sequence motif" description="GXGXXG" evidence="2">
    <location>
        <begin position="29"/>
        <end position="34"/>
    </location>
</feature>
<dbReference type="PANTHER" id="PTHR46082:SF6">
    <property type="entry name" value="AAA+ ATPASE DOMAIN-CONTAINING PROTEIN-RELATED"/>
    <property type="match status" value="1"/>
</dbReference>
<evidence type="ECO:0000259" key="3">
    <source>
        <dbReference type="PROSITE" id="PS51635"/>
    </source>
</evidence>
<keyword evidence="1 2" id="KW-0443">Lipid metabolism</keyword>
<dbReference type="InterPro" id="IPR002182">
    <property type="entry name" value="NB-ARC"/>
</dbReference>
<dbReference type="SUPFAM" id="SSF52540">
    <property type="entry name" value="P-loop containing nucleoside triphosphate hydrolases"/>
    <property type="match status" value="1"/>
</dbReference>
<dbReference type="SMART" id="SM00028">
    <property type="entry name" value="TPR"/>
    <property type="match status" value="6"/>
</dbReference>
<dbReference type="Gene3D" id="3.40.1090.10">
    <property type="entry name" value="Cytosolic phospholipase A2 catalytic domain"/>
    <property type="match status" value="1"/>
</dbReference>
<name>A0A165K3Z5_XYLHT</name>
<dbReference type="Gene3D" id="3.40.50.300">
    <property type="entry name" value="P-loop containing nucleotide triphosphate hydrolases"/>
    <property type="match status" value="1"/>
</dbReference>
<dbReference type="InterPro" id="IPR019734">
    <property type="entry name" value="TPR_rpt"/>
</dbReference>
<organism evidence="4 5">
    <name type="scientific">Xylona heveae (strain CBS 132557 / TC161)</name>
    <dbReference type="NCBI Taxonomy" id="1328760"/>
    <lineage>
        <taxon>Eukaryota</taxon>
        <taxon>Fungi</taxon>
        <taxon>Dikarya</taxon>
        <taxon>Ascomycota</taxon>
        <taxon>Pezizomycotina</taxon>
        <taxon>Xylonomycetes</taxon>
        <taxon>Xylonales</taxon>
        <taxon>Xylonaceae</taxon>
        <taxon>Xylona</taxon>
    </lineage>
</organism>
<dbReference type="InterPro" id="IPR016035">
    <property type="entry name" value="Acyl_Trfase/lysoPLipase"/>
</dbReference>
<dbReference type="GO" id="GO:0016042">
    <property type="term" value="P:lipid catabolic process"/>
    <property type="evidence" value="ECO:0007669"/>
    <property type="project" value="UniProtKB-UniRule"/>
</dbReference>
<dbReference type="PRINTS" id="PR00381">
    <property type="entry name" value="KINESINLIGHT"/>
</dbReference>
<dbReference type="InterPro" id="IPR011990">
    <property type="entry name" value="TPR-like_helical_dom_sf"/>
</dbReference>
<gene>
    <name evidence="4" type="ORF">L228DRAFT_265306</name>
</gene>
<accession>A0A165K3Z5</accession>
<dbReference type="InParanoid" id="A0A165K3Z5"/>
<feature type="short sequence motif" description="GXSXG" evidence="2">
    <location>
        <begin position="73"/>
        <end position="77"/>
    </location>
</feature>